<dbReference type="InterPro" id="IPR036890">
    <property type="entry name" value="HATPase_C_sf"/>
</dbReference>
<keyword evidence="10" id="KW-1133">Transmembrane helix</keyword>
<keyword evidence="5" id="KW-0547">Nucleotide-binding</keyword>
<keyword evidence="3" id="KW-0597">Phosphoprotein</keyword>
<dbReference type="KEGG" id="sfi:SFUL_2273"/>
<feature type="region of interest" description="Disordered" evidence="9">
    <location>
        <begin position="1"/>
        <end position="63"/>
    </location>
</feature>
<evidence type="ECO:0000256" key="8">
    <source>
        <dbReference type="ARBA" id="ARBA00023012"/>
    </source>
</evidence>
<dbReference type="HOGENOM" id="CLU_000445_20_1_11"/>
<feature type="compositionally biased region" description="Pro residues" evidence="9">
    <location>
        <begin position="38"/>
        <end position="63"/>
    </location>
</feature>
<dbReference type="CDD" id="cd16917">
    <property type="entry name" value="HATPase_UhpB-NarQ-NarX-like"/>
    <property type="match status" value="1"/>
</dbReference>
<keyword evidence="6 12" id="KW-0418">Kinase</keyword>
<evidence type="ECO:0000256" key="1">
    <source>
        <dbReference type="ARBA" id="ARBA00000085"/>
    </source>
</evidence>
<dbReference type="Pfam" id="PF07730">
    <property type="entry name" value="HisKA_3"/>
    <property type="match status" value="1"/>
</dbReference>
<accession>N0CW42</accession>
<dbReference type="InterPro" id="IPR050482">
    <property type="entry name" value="Sensor_HK_TwoCompSys"/>
</dbReference>
<reference evidence="12 13" key="1">
    <citation type="submission" date="2013-04" db="EMBL/GenBank/DDBJ databases">
        <title>Complete genome sequence of Streptomyces fulvissimus.</title>
        <authorList>
            <person name="Myronovskyi M."/>
            <person name="Tokovenko B."/>
            <person name="Manderscheid N."/>
            <person name="Petzke L."/>
            <person name="Luzhetskyy A."/>
        </authorList>
    </citation>
    <scope>NUCLEOTIDE SEQUENCE [LARGE SCALE GENOMIC DNA]</scope>
    <source>
        <strain evidence="12 13">DSM 40593</strain>
    </source>
</reference>
<dbReference type="GO" id="GO:0005524">
    <property type="term" value="F:ATP binding"/>
    <property type="evidence" value="ECO:0007669"/>
    <property type="project" value="UniProtKB-KW"/>
</dbReference>
<dbReference type="GO" id="GO:0016020">
    <property type="term" value="C:membrane"/>
    <property type="evidence" value="ECO:0007669"/>
    <property type="project" value="InterPro"/>
</dbReference>
<dbReference type="EMBL" id="CP005080">
    <property type="protein sequence ID" value="AGK77227.1"/>
    <property type="molecule type" value="Genomic_DNA"/>
</dbReference>
<sequence>MSAYAGTGPMSAESLASGAPRPALGAPASGAPAFDAPLPLPLPRPAPGAPAPGAPAPGAPAPAPRTIRRLRSAALPVGVAALDGLVVNAVHAGPVLWGALAAAGALVLRRRQPELALAAGIPGLYLGHLAFAPLIALYFLAVHRRSAVPGAVGAVLVALAQFLPLPLGDVTLLRLDHDTVLDALDSCALGVGAFVLGRSARYRRERLREITESRERENRLLAQHTLATERARLAREMHDVVAHKVSLISLQAGVLQVTEPGARAVRETAGVIRDLSVDTLTELQHLVGVLRADGGNTGDLAPQPRLADLGRLVEESALPVELHLGDLGDLAGPLPEAVERAAYRTVQEALTNVRKHAPGARAEVRVGPDGGRLHVEVRNTAADGSAVAPGLPAGGNGLVGLRERAQLLGGSFTSAPLPGGGFLVRAEYPV</sequence>
<keyword evidence="8" id="KW-0902">Two-component regulatory system</keyword>
<evidence type="ECO:0000256" key="5">
    <source>
        <dbReference type="ARBA" id="ARBA00022741"/>
    </source>
</evidence>
<dbReference type="Gene3D" id="3.30.565.10">
    <property type="entry name" value="Histidine kinase-like ATPase, C-terminal domain"/>
    <property type="match status" value="1"/>
</dbReference>
<organism evidence="12 13">
    <name type="scientific">Streptomyces microflavus DSM 40593</name>
    <dbReference type="NCBI Taxonomy" id="1303692"/>
    <lineage>
        <taxon>Bacteria</taxon>
        <taxon>Bacillati</taxon>
        <taxon>Actinomycetota</taxon>
        <taxon>Actinomycetes</taxon>
        <taxon>Kitasatosporales</taxon>
        <taxon>Streptomycetaceae</taxon>
        <taxon>Streptomyces</taxon>
    </lineage>
</organism>
<dbReference type="GO" id="GO:0000155">
    <property type="term" value="F:phosphorelay sensor kinase activity"/>
    <property type="evidence" value="ECO:0007669"/>
    <property type="project" value="InterPro"/>
</dbReference>
<evidence type="ECO:0000256" key="2">
    <source>
        <dbReference type="ARBA" id="ARBA00012438"/>
    </source>
</evidence>
<dbReference type="RefSeq" id="WP_015608593.1">
    <property type="nucleotide sequence ID" value="NC_021177.1"/>
</dbReference>
<dbReference type="PANTHER" id="PTHR24421">
    <property type="entry name" value="NITRATE/NITRITE SENSOR PROTEIN NARX-RELATED"/>
    <property type="match status" value="1"/>
</dbReference>
<name>N0CW42_STRMI</name>
<evidence type="ECO:0000256" key="6">
    <source>
        <dbReference type="ARBA" id="ARBA00022777"/>
    </source>
</evidence>
<gene>
    <name evidence="12" type="ORF">SFUL_2273</name>
</gene>
<dbReference type="SUPFAM" id="SSF55874">
    <property type="entry name" value="ATPase domain of HSP90 chaperone/DNA topoisomerase II/histidine kinase"/>
    <property type="match status" value="1"/>
</dbReference>
<evidence type="ECO:0000256" key="10">
    <source>
        <dbReference type="SAM" id="Phobius"/>
    </source>
</evidence>
<dbReference type="GO" id="GO:0046983">
    <property type="term" value="F:protein dimerization activity"/>
    <property type="evidence" value="ECO:0007669"/>
    <property type="project" value="InterPro"/>
</dbReference>
<dbReference type="PANTHER" id="PTHR24421:SF10">
    <property type="entry name" value="NITRATE_NITRITE SENSOR PROTEIN NARQ"/>
    <property type="match status" value="1"/>
</dbReference>
<feature type="transmembrane region" description="Helical" evidence="10">
    <location>
        <begin position="73"/>
        <end position="97"/>
    </location>
</feature>
<dbReference type="Gene3D" id="1.20.5.1930">
    <property type="match status" value="1"/>
</dbReference>
<dbReference type="Proteomes" id="UP000013304">
    <property type="component" value="Chromosome"/>
</dbReference>
<dbReference type="AlphaFoldDB" id="N0CW42"/>
<evidence type="ECO:0000256" key="7">
    <source>
        <dbReference type="ARBA" id="ARBA00022840"/>
    </source>
</evidence>
<dbReference type="eggNOG" id="COG4585">
    <property type="taxonomic scope" value="Bacteria"/>
</dbReference>
<evidence type="ECO:0000256" key="4">
    <source>
        <dbReference type="ARBA" id="ARBA00022679"/>
    </source>
</evidence>
<feature type="domain" description="Signal transduction histidine kinase subgroup 3 dimerisation and phosphoacceptor" evidence="11">
    <location>
        <begin position="229"/>
        <end position="293"/>
    </location>
</feature>
<evidence type="ECO:0000313" key="12">
    <source>
        <dbReference type="EMBL" id="AGK77227.1"/>
    </source>
</evidence>
<keyword evidence="7" id="KW-0067">ATP-binding</keyword>
<keyword evidence="4" id="KW-0808">Transferase</keyword>
<evidence type="ECO:0000259" key="11">
    <source>
        <dbReference type="Pfam" id="PF07730"/>
    </source>
</evidence>
<feature type="transmembrane region" description="Helical" evidence="10">
    <location>
        <begin position="117"/>
        <end position="140"/>
    </location>
</feature>
<dbReference type="InterPro" id="IPR011712">
    <property type="entry name" value="Sig_transdc_His_kin_sub3_dim/P"/>
</dbReference>
<keyword evidence="10" id="KW-0472">Membrane</keyword>
<evidence type="ECO:0000256" key="3">
    <source>
        <dbReference type="ARBA" id="ARBA00022553"/>
    </source>
</evidence>
<evidence type="ECO:0000313" key="13">
    <source>
        <dbReference type="Proteomes" id="UP000013304"/>
    </source>
</evidence>
<dbReference type="EC" id="2.7.13.3" evidence="2"/>
<evidence type="ECO:0000256" key="9">
    <source>
        <dbReference type="SAM" id="MobiDB-lite"/>
    </source>
</evidence>
<keyword evidence="10" id="KW-0812">Transmembrane</keyword>
<proteinExistence type="predicted"/>
<dbReference type="PATRIC" id="fig|1303692.3.peg.2288"/>
<feature type="transmembrane region" description="Helical" evidence="10">
    <location>
        <begin position="147"/>
        <end position="167"/>
    </location>
</feature>
<comment type="catalytic activity">
    <reaction evidence="1">
        <text>ATP + protein L-histidine = ADP + protein N-phospho-L-histidine.</text>
        <dbReference type="EC" id="2.7.13.3"/>
    </reaction>
</comment>
<feature type="compositionally biased region" description="Low complexity" evidence="9">
    <location>
        <begin position="15"/>
        <end position="37"/>
    </location>
</feature>
<protein>
    <recommendedName>
        <fullName evidence="2">histidine kinase</fullName>
        <ecNumber evidence="2">2.7.13.3</ecNumber>
    </recommendedName>
</protein>